<protein>
    <submittedName>
        <fullName evidence="2">Uncharacterized protein</fullName>
    </submittedName>
</protein>
<proteinExistence type="predicted"/>
<dbReference type="Proteomes" id="UP000014071">
    <property type="component" value="Unassembled WGS sequence"/>
</dbReference>
<dbReference type="EMBL" id="DF238797">
    <property type="protein sequence ID" value="GAC95789.1"/>
    <property type="molecule type" value="Genomic_DNA"/>
</dbReference>
<evidence type="ECO:0000313" key="3">
    <source>
        <dbReference type="Proteomes" id="UP000014071"/>
    </source>
</evidence>
<accession>R9P3B8</accession>
<name>R9P3B8_PSEHS</name>
<evidence type="ECO:0000313" key="2">
    <source>
        <dbReference type="EMBL" id="GAC95789.1"/>
    </source>
</evidence>
<keyword evidence="3" id="KW-1185">Reference proteome</keyword>
<evidence type="ECO:0000256" key="1">
    <source>
        <dbReference type="SAM" id="MobiDB-lite"/>
    </source>
</evidence>
<dbReference type="HOGENOM" id="CLU_2777032_0_0_1"/>
<dbReference type="GeneID" id="24108655"/>
<dbReference type="AlphaFoldDB" id="R9P3B8"/>
<gene>
    <name evidence="2" type="ORF">PHSY_003365</name>
</gene>
<dbReference type="RefSeq" id="XP_012189376.1">
    <property type="nucleotide sequence ID" value="XM_012333986.1"/>
</dbReference>
<sequence length="69" mass="7518">MPLPEVKRIFSHASSQSRLSDRKSFRDIGAPPRPGAPISSDSSQDCVRITPVRRIGEAPTGEWAASDEL</sequence>
<feature type="region of interest" description="Disordered" evidence="1">
    <location>
        <begin position="1"/>
        <end position="47"/>
    </location>
</feature>
<reference evidence="3" key="1">
    <citation type="journal article" date="2013" name="Genome Announc.">
        <title>Draft genome sequence of the basidiomycetous yeast-like fungus Pseudozyma hubeiensis SY62, which produces an abundant amount of the biosurfactant mannosylerythritol lipids.</title>
        <authorList>
            <person name="Konishi M."/>
            <person name="Hatada Y."/>
            <person name="Horiuchi J."/>
        </authorList>
    </citation>
    <scope>NUCLEOTIDE SEQUENCE [LARGE SCALE GENOMIC DNA]</scope>
    <source>
        <strain evidence="3">SY62</strain>
    </source>
</reference>
<organism evidence="2 3">
    <name type="scientific">Pseudozyma hubeiensis (strain SY62)</name>
    <name type="common">Yeast</name>
    <dbReference type="NCBI Taxonomy" id="1305764"/>
    <lineage>
        <taxon>Eukaryota</taxon>
        <taxon>Fungi</taxon>
        <taxon>Dikarya</taxon>
        <taxon>Basidiomycota</taxon>
        <taxon>Ustilaginomycotina</taxon>
        <taxon>Ustilaginomycetes</taxon>
        <taxon>Ustilaginales</taxon>
        <taxon>Ustilaginaceae</taxon>
        <taxon>Pseudozyma</taxon>
    </lineage>
</organism>